<dbReference type="CDD" id="cd04863">
    <property type="entry name" value="MtLigD_Pol_like"/>
    <property type="match status" value="1"/>
</dbReference>
<dbReference type="InterPro" id="IPR052171">
    <property type="entry name" value="NHEJ_LigD"/>
</dbReference>
<feature type="domain" description="DNA ligase D polymerase" evidence="1">
    <location>
        <begin position="42"/>
        <end position="305"/>
    </location>
</feature>
<dbReference type="InterPro" id="IPR033649">
    <property type="entry name" value="MtLigD_Pol-like"/>
</dbReference>
<dbReference type="PANTHER" id="PTHR42705:SF2">
    <property type="entry name" value="BIFUNCTIONAL NON-HOMOLOGOUS END JOINING PROTEIN LIGD"/>
    <property type="match status" value="1"/>
</dbReference>
<dbReference type="EMBL" id="RBWV01000013">
    <property type="protein sequence ID" value="RKS72525.1"/>
    <property type="molecule type" value="Genomic_DNA"/>
</dbReference>
<organism evidence="2 3">
    <name type="scientific">Motilibacter peucedani</name>
    <dbReference type="NCBI Taxonomy" id="598650"/>
    <lineage>
        <taxon>Bacteria</taxon>
        <taxon>Bacillati</taxon>
        <taxon>Actinomycetota</taxon>
        <taxon>Actinomycetes</taxon>
        <taxon>Motilibacterales</taxon>
        <taxon>Motilibacteraceae</taxon>
        <taxon>Motilibacter</taxon>
    </lineage>
</organism>
<dbReference type="Pfam" id="PF21686">
    <property type="entry name" value="LigD_Prim-Pol"/>
    <property type="match status" value="1"/>
</dbReference>
<dbReference type="Gene3D" id="3.90.920.10">
    <property type="entry name" value="DNA primase, PRIM domain"/>
    <property type="match status" value="1"/>
</dbReference>
<name>A0A420XMM3_9ACTN</name>
<protein>
    <submittedName>
        <fullName evidence="2">Bifunctional non-homologous end joining protein LigD</fullName>
    </submittedName>
</protein>
<accession>A0A420XMM3</accession>
<keyword evidence="3" id="KW-1185">Reference proteome</keyword>
<evidence type="ECO:0000259" key="1">
    <source>
        <dbReference type="Pfam" id="PF21686"/>
    </source>
</evidence>
<comment type="caution">
    <text evidence="2">The sequence shown here is derived from an EMBL/GenBank/DDBJ whole genome shotgun (WGS) entry which is preliminary data.</text>
</comment>
<evidence type="ECO:0000313" key="3">
    <source>
        <dbReference type="Proteomes" id="UP000281955"/>
    </source>
</evidence>
<dbReference type="InterPro" id="IPR014145">
    <property type="entry name" value="LigD_pol_dom"/>
</dbReference>
<dbReference type="AlphaFoldDB" id="A0A420XMM3"/>
<proteinExistence type="predicted"/>
<dbReference type="InParanoid" id="A0A420XMM3"/>
<gene>
    <name evidence="2" type="ORF">CLV35_2770</name>
</gene>
<dbReference type="PANTHER" id="PTHR42705">
    <property type="entry name" value="BIFUNCTIONAL NON-HOMOLOGOUS END JOINING PROTEIN LIGD"/>
    <property type="match status" value="1"/>
</dbReference>
<dbReference type="Proteomes" id="UP000281955">
    <property type="component" value="Unassembled WGS sequence"/>
</dbReference>
<evidence type="ECO:0000313" key="2">
    <source>
        <dbReference type="EMBL" id="RKS72525.1"/>
    </source>
</evidence>
<dbReference type="NCBIfam" id="TIGR02778">
    <property type="entry name" value="ligD_pol"/>
    <property type="match status" value="1"/>
</dbReference>
<reference evidence="2 3" key="1">
    <citation type="submission" date="2018-10" db="EMBL/GenBank/DDBJ databases">
        <title>Genomic Encyclopedia of Archaeal and Bacterial Type Strains, Phase II (KMG-II): from individual species to whole genera.</title>
        <authorList>
            <person name="Goeker M."/>
        </authorList>
    </citation>
    <scope>NUCLEOTIDE SEQUENCE [LARGE SCALE GENOMIC DNA]</scope>
    <source>
        <strain evidence="2 3">RP-AC37</strain>
    </source>
</reference>
<sequence length="327" mass="35858">MPDARAGEWDDMAATKTPVEVDGRRLMLSNLDKVMYPATGFTKGEVIDYYARVAPVLLPHLTGRPATRKRYPDGVEGGDFFEKNAPKHTPDWVRTVTLDSPGSTKGRETIDYVVVEGLATLVWLANLAALELHVPQWTVGPRGGVRGADLVVLDLDPGPPATVVECSEVAQLIRTTLVRPEWGGLEVWAKTSGSKGMQLCVPVATTPWERTHAFARALAEHLERERPDLVVSRMTKALRPGKVLIDWSQNNGSKTTVAPYSLRAREAPTVSTPVTWDEVAACRAPEDLRFTAPDVLARVDELGDLLAPLLERRQRLLDPPAPAQGVR</sequence>